<sequence length="170" mass="18551">MHMATTEERLTEWLRDAHATEEQAKTMLEGTSGRIENYPAFSERLTQQAGIAARHADVLQECLEKRGESPSAIKEMTGKISAIGQTLSGYVVGDEVIKAALATITFAQMQAASYRILVATAQAAGDPETASLCEGLLQDETSFANWLDEHLPHLTSEYLSREEAGQTAKH</sequence>
<keyword evidence="2" id="KW-1185">Reference proteome</keyword>
<proteinExistence type="predicted"/>
<evidence type="ECO:0000313" key="2">
    <source>
        <dbReference type="Proteomes" id="UP000293623"/>
    </source>
</evidence>
<dbReference type="OrthoDB" id="7273732at2"/>
<dbReference type="InterPro" id="IPR010287">
    <property type="entry name" value="DUF892_YciF-like"/>
</dbReference>
<organism evidence="1 2">
    <name type="scientific">Pelagerythrobacter rhizovicinus</name>
    <dbReference type="NCBI Taxonomy" id="2268576"/>
    <lineage>
        <taxon>Bacteria</taxon>
        <taxon>Pseudomonadati</taxon>
        <taxon>Pseudomonadota</taxon>
        <taxon>Alphaproteobacteria</taxon>
        <taxon>Sphingomonadales</taxon>
        <taxon>Erythrobacteraceae</taxon>
        <taxon>Pelagerythrobacter</taxon>
    </lineage>
</organism>
<protein>
    <submittedName>
        <fullName evidence="1">DUF892 family protein</fullName>
    </submittedName>
</protein>
<dbReference type="AlphaFoldDB" id="A0A4Q2KHP2"/>
<dbReference type="CDD" id="cd00657">
    <property type="entry name" value="Ferritin_like"/>
    <property type="match status" value="1"/>
</dbReference>
<name>A0A4Q2KHP2_9SPHN</name>
<dbReference type="Pfam" id="PF05974">
    <property type="entry name" value="DUF892"/>
    <property type="match status" value="1"/>
</dbReference>
<dbReference type="SUPFAM" id="SSF47240">
    <property type="entry name" value="Ferritin-like"/>
    <property type="match status" value="1"/>
</dbReference>
<comment type="caution">
    <text evidence="1">The sequence shown here is derived from an EMBL/GenBank/DDBJ whole genome shotgun (WGS) entry which is preliminary data.</text>
</comment>
<dbReference type="InterPro" id="IPR009078">
    <property type="entry name" value="Ferritin-like_SF"/>
</dbReference>
<accession>A0A4Q2KHP2</accession>
<dbReference type="Gene3D" id="1.20.1260.10">
    <property type="match status" value="1"/>
</dbReference>
<gene>
    <name evidence="1" type="ORF">ETX26_12305</name>
</gene>
<dbReference type="Proteomes" id="UP000293623">
    <property type="component" value="Unassembled WGS sequence"/>
</dbReference>
<dbReference type="InterPro" id="IPR012347">
    <property type="entry name" value="Ferritin-like"/>
</dbReference>
<reference evidence="1 2" key="1">
    <citation type="submission" date="2019-01" db="EMBL/GenBank/DDBJ databases">
        <title>Altererythrobacter rhizovicinus sp. nov., isolated from the rhizosphere soil of Haloxylon ammodendron.</title>
        <authorList>
            <person name="Li H.-P."/>
            <person name="Gou J.-Y."/>
            <person name="Yao D."/>
            <person name="Han Q.-Q."/>
            <person name="Shao K.-Z."/>
            <person name="Zhao Q."/>
            <person name="Zhang J.-L."/>
        </authorList>
    </citation>
    <scope>NUCLEOTIDE SEQUENCE [LARGE SCALE GENOMIC DNA]</scope>
    <source>
        <strain evidence="1 2">AY-3R</strain>
    </source>
</reference>
<dbReference type="EMBL" id="SDPV01000002">
    <property type="protein sequence ID" value="RXZ64655.1"/>
    <property type="molecule type" value="Genomic_DNA"/>
</dbReference>
<evidence type="ECO:0000313" key="1">
    <source>
        <dbReference type="EMBL" id="RXZ64655.1"/>
    </source>
</evidence>